<dbReference type="EMBL" id="LFZO01000048">
    <property type="protein sequence ID" value="KXT15913.1"/>
    <property type="molecule type" value="Genomic_DNA"/>
</dbReference>
<feature type="region of interest" description="Disordered" evidence="1">
    <location>
        <begin position="66"/>
        <end position="130"/>
    </location>
</feature>
<keyword evidence="3" id="KW-1185">Reference proteome</keyword>
<dbReference type="Proteomes" id="UP000073492">
    <property type="component" value="Unassembled WGS sequence"/>
</dbReference>
<gene>
    <name evidence="2" type="ORF">AC579_5517</name>
</gene>
<evidence type="ECO:0000256" key="1">
    <source>
        <dbReference type="SAM" id="MobiDB-lite"/>
    </source>
</evidence>
<sequence>MSSSKRCSEVAVIEHTELSPPPYRSPCAMLKCADVANDLEDGILKARCSGAEIVFADKMANSTVTFAKPTEPSDGDSKGGSKASTRTSRSNTTAGKSAQQGSDKGGDKGKGGGKGNGQRNGDPPNVGKLLQTPVNVKCDLPDMALGARELCCYFPHQSQWAEYLIRLIRNGWKLKDIAKAQLFHRGELNVANLTKRYNALRHQILVAGRDHYNNEDWTTTRWQAASHADSQPFSAPPASGNFLDLYGVSDWTPLRGQTATGGYATFEHIRQGVDVTREPTGEDAGVFTRTVQWVFANHGVAWRRAHSIDEVPSIAAAQNIQPTNEAQTTATWDQNALDRLSTNVLEPTS</sequence>
<dbReference type="STRING" id="113226.A0A139IMC8"/>
<organism evidence="2 3">
    <name type="scientific">Pseudocercospora musae</name>
    <dbReference type="NCBI Taxonomy" id="113226"/>
    <lineage>
        <taxon>Eukaryota</taxon>
        <taxon>Fungi</taxon>
        <taxon>Dikarya</taxon>
        <taxon>Ascomycota</taxon>
        <taxon>Pezizomycotina</taxon>
        <taxon>Dothideomycetes</taxon>
        <taxon>Dothideomycetidae</taxon>
        <taxon>Mycosphaerellales</taxon>
        <taxon>Mycosphaerellaceae</taxon>
        <taxon>Pseudocercospora</taxon>
    </lineage>
</organism>
<dbReference type="OrthoDB" id="3648884at2759"/>
<accession>A0A139IMC8</accession>
<evidence type="ECO:0000313" key="3">
    <source>
        <dbReference type="Proteomes" id="UP000073492"/>
    </source>
</evidence>
<name>A0A139IMC8_9PEZI</name>
<dbReference type="AlphaFoldDB" id="A0A139IMC8"/>
<evidence type="ECO:0000313" key="2">
    <source>
        <dbReference type="EMBL" id="KXT15913.1"/>
    </source>
</evidence>
<reference evidence="2 3" key="1">
    <citation type="submission" date="2015-07" db="EMBL/GenBank/DDBJ databases">
        <title>Comparative genomics of the Sigatoka disease complex on banana suggests a link between parallel evolutionary changes in Pseudocercospora fijiensis and Pseudocercospora eumusae and increased virulence on the banana host.</title>
        <authorList>
            <person name="Chang T.-C."/>
            <person name="Salvucci A."/>
            <person name="Crous P.W."/>
            <person name="Stergiopoulos I."/>
        </authorList>
    </citation>
    <scope>NUCLEOTIDE SEQUENCE [LARGE SCALE GENOMIC DNA]</scope>
    <source>
        <strain evidence="2 3">CBS 116634</strain>
    </source>
</reference>
<feature type="compositionally biased region" description="Low complexity" evidence="1">
    <location>
        <begin position="80"/>
        <end position="102"/>
    </location>
</feature>
<comment type="caution">
    <text evidence="2">The sequence shown here is derived from an EMBL/GenBank/DDBJ whole genome shotgun (WGS) entry which is preliminary data.</text>
</comment>
<protein>
    <submittedName>
        <fullName evidence="2">Uncharacterized protein</fullName>
    </submittedName>
</protein>
<proteinExistence type="predicted"/>